<dbReference type="Proteomes" id="UP000271162">
    <property type="component" value="Unassembled WGS sequence"/>
</dbReference>
<gene>
    <name evidence="1" type="ORF">NBR_LOCUS20766</name>
</gene>
<dbReference type="STRING" id="27835.A0A0N4YU43"/>
<dbReference type="EMBL" id="UYSL01025499">
    <property type="protein sequence ID" value="VDL84504.1"/>
    <property type="molecule type" value="Genomic_DNA"/>
</dbReference>
<dbReference type="WBParaSite" id="NBR_0002076501-mRNA-1">
    <property type="protein sequence ID" value="NBR_0002076501-mRNA-1"/>
    <property type="gene ID" value="NBR_0002076501"/>
</dbReference>
<organism evidence="3">
    <name type="scientific">Nippostrongylus brasiliensis</name>
    <name type="common">Rat hookworm</name>
    <dbReference type="NCBI Taxonomy" id="27835"/>
    <lineage>
        <taxon>Eukaryota</taxon>
        <taxon>Metazoa</taxon>
        <taxon>Ecdysozoa</taxon>
        <taxon>Nematoda</taxon>
        <taxon>Chromadorea</taxon>
        <taxon>Rhabditida</taxon>
        <taxon>Rhabditina</taxon>
        <taxon>Rhabditomorpha</taxon>
        <taxon>Strongyloidea</taxon>
        <taxon>Heligmosomidae</taxon>
        <taxon>Nippostrongylus</taxon>
    </lineage>
</organism>
<evidence type="ECO:0000313" key="1">
    <source>
        <dbReference type="EMBL" id="VDL84504.1"/>
    </source>
</evidence>
<name>A0A0N4YU43_NIPBR</name>
<accession>A0A0N4YU43</accession>
<proteinExistence type="predicted"/>
<keyword evidence="2" id="KW-1185">Reference proteome</keyword>
<evidence type="ECO:0000313" key="3">
    <source>
        <dbReference type="WBParaSite" id="NBR_0002076501-mRNA-1"/>
    </source>
</evidence>
<dbReference type="AlphaFoldDB" id="A0A0N4YU43"/>
<sequence>MNSAVNLRIYRDLNEIGNILDRSEASSCVLVGPTSERPYPKKEWCKLASSLAAAARNGTKIYAVAPPRGDEAYDRNRLDINEAMELAKSVAVLAKHNIVSCIPAIESGREPSHGPGARPRRSSSEKYAKGVLRDYFESLSAYLKGELDIPPLEEKASRSARARRYFKERRAEIGGIAKTPRPDRPTKFRNTNNAVAMCVQPQMYPFPIQGQCMMMPTTSSYLPRNFNARSHGRRQMNRNAQY</sequence>
<reference evidence="1 2" key="2">
    <citation type="submission" date="2018-11" db="EMBL/GenBank/DDBJ databases">
        <authorList>
            <consortium name="Pathogen Informatics"/>
        </authorList>
    </citation>
    <scope>NUCLEOTIDE SEQUENCE [LARGE SCALE GENOMIC DNA]</scope>
</reference>
<protein>
    <submittedName>
        <fullName evidence="3">NAD(P)-bd_dom domain-containing protein</fullName>
    </submittedName>
</protein>
<reference evidence="3" key="1">
    <citation type="submission" date="2017-02" db="UniProtKB">
        <authorList>
            <consortium name="WormBaseParasite"/>
        </authorList>
    </citation>
    <scope>IDENTIFICATION</scope>
</reference>
<evidence type="ECO:0000313" key="2">
    <source>
        <dbReference type="Proteomes" id="UP000271162"/>
    </source>
</evidence>